<dbReference type="Gene3D" id="1.25.10.10">
    <property type="entry name" value="Leucine-rich Repeat Variant"/>
    <property type="match status" value="2"/>
</dbReference>
<dbReference type="Pfam" id="PF02985">
    <property type="entry name" value="HEAT"/>
    <property type="match status" value="1"/>
</dbReference>
<dbReference type="InterPro" id="IPR011989">
    <property type="entry name" value="ARM-like"/>
</dbReference>
<dbReference type="STRING" id="35608.A0A2U1NE03"/>
<dbReference type="PANTHER" id="PTHR10527">
    <property type="entry name" value="IMPORTIN BETA"/>
    <property type="match status" value="1"/>
</dbReference>
<dbReference type="GO" id="GO:0006606">
    <property type="term" value="P:protein import into nucleus"/>
    <property type="evidence" value="ECO:0007669"/>
    <property type="project" value="InterPro"/>
</dbReference>
<sequence length="408" mass="46565">MDPVEKWLESQLQVAESEMSHTAIEHLTYVAAELYLAGIITDRKYPPRFHSRLFAVLMRMLSDINDYYEEGDSFRFGKECLVRLAKHLGGVIIFPVAYDQFSEYLAAPDTEWRKHHAALVMIRNSQQLVTMVLNSFRHPHPRVRSAALTAIVRLSHDLNLQPRYYTRMLPALASAMDDFEYPKLQSSNTWVQEAALTALASVADNSSQGQFQKYHDEVMPYLKAILVSKNDKASLMLRVSAKRCIDHFAVGKDKFRDAPKQGEVAKTALTPKLNFAEHLEFLFGRPTPNLDELKALTESGKLVDAFKLLIIHDKAEEESFIARMGEESSQLRLVIEKKHETIDEAAYSFTRFNVVAATGEDALREIQLKDRRKLDLLSQLLVLCRESLEEKKEFLEKLDDAAASDDEE</sequence>
<keyword evidence="2" id="KW-0813">Transport</keyword>
<keyword evidence="3" id="KW-0963">Cytoplasm</keyword>
<evidence type="ECO:0000313" key="7">
    <source>
        <dbReference type="Proteomes" id="UP000245207"/>
    </source>
</evidence>
<name>A0A2U1NE03_ARTAN</name>
<dbReference type="InterPro" id="IPR040122">
    <property type="entry name" value="Importin_beta"/>
</dbReference>
<gene>
    <name evidence="6" type="ORF">CTI12_AA277630</name>
</gene>
<dbReference type="Proteomes" id="UP000245207">
    <property type="component" value="Unassembled WGS sequence"/>
</dbReference>
<dbReference type="GO" id="GO:0005634">
    <property type="term" value="C:nucleus"/>
    <property type="evidence" value="ECO:0007669"/>
    <property type="project" value="UniProtKB-SubCell"/>
</dbReference>
<keyword evidence="5" id="KW-0653">Protein transport</keyword>
<accession>A0A2U1NE03</accession>
<keyword evidence="4" id="KW-0677">Repeat</keyword>
<keyword evidence="7" id="KW-1185">Reference proteome</keyword>
<dbReference type="SUPFAM" id="SSF48371">
    <property type="entry name" value="ARM repeat"/>
    <property type="match status" value="1"/>
</dbReference>
<protein>
    <submittedName>
        <fullName evidence="6">Ran-binding protein 6</fullName>
    </submittedName>
</protein>
<reference evidence="6 7" key="1">
    <citation type="journal article" date="2018" name="Mol. Plant">
        <title>The genome of Artemisia annua provides insight into the evolution of Asteraceae family and artemisinin biosynthesis.</title>
        <authorList>
            <person name="Shen Q."/>
            <person name="Zhang L."/>
            <person name="Liao Z."/>
            <person name="Wang S."/>
            <person name="Yan T."/>
            <person name="Shi P."/>
            <person name="Liu M."/>
            <person name="Fu X."/>
            <person name="Pan Q."/>
            <person name="Wang Y."/>
            <person name="Lv Z."/>
            <person name="Lu X."/>
            <person name="Zhang F."/>
            <person name="Jiang W."/>
            <person name="Ma Y."/>
            <person name="Chen M."/>
            <person name="Hao X."/>
            <person name="Li L."/>
            <person name="Tang Y."/>
            <person name="Lv G."/>
            <person name="Zhou Y."/>
            <person name="Sun X."/>
            <person name="Brodelius P.E."/>
            <person name="Rose J.K.C."/>
            <person name="Tang K."/>
        </authorList>
    </citation>
    <scope>NUCLEOTIDE SEQUENCE [LARGE SCALE GENOMIC DNA]</scope>
    <source>
        <strain evidence="7">cv. Huhao1</strain>
        <tissue evidence="6">Leaf</tissue>
    </source>
</reference>
<evidence type="ECO:0000256" key="1">
    <source>
        <dbReference type="ARBA" id="ARBA00004496"/>
    </source>
</evidence>
<dbReference type="EMBL" id="PKPP01003031">
    <property type="protein sequence ID" value="PWA71718.1"/>
    <property type="molecule type" value="Genomic_DNA"/>
</dbReference>
<dbReference type="GO" id="GO:0005737">
    <property type="term" value="C:cytoplasm"/>
    <property type="evidence" value="ECO:0007669"/>
    <property type="project" value="UniProtKB-SubCell"/>
</dbReference>
<dbReference type="InterPro" id="IPR016024">
    <property type="entry name" value="ARM-type_fold"/>
</dbReference>
<evidence type="ECO:0000313" key="6">
    <source>
        <dbReference type="EMBL" id="PWA71718.1"/>
    </source>
</evidence>
<organism evidence="6 7">
    <name type="scientific">Artemisia annua</name>
    <name type="common">Sweet wormwood</name>
    <dbReference type="NCBI Taxonomy" id="35608"/>
    <lineage>
        <taxon>Eukaryota</taxon>
        <taxon>Viridiplantae</taxon>
        <taxon>Streptophyta</taxon>
        <taxon>Embryophyta</taxon>
        <taxon>Tracheophyta</taxon>
        <taxon>Spermatophyta</taxon>
        <taxon>Magnoliopsida</taxon>
        <taxon>eudicotyledons</taxon>
        <taxon>Gunneridae</taxon>
        <taxon>Pentapetalae</taxon>
        <taxon>asterids</taxon>
        <taxon>campanulids</taxon>
        <taxon>Asterales</taxon>
        <taxon>Asteraceae</taxon>
        <taxon>Asteroideae</taxon>
        <taxon>Anthemideae</taxon>
        <taxon>Artemisiinae</taxon>
        <taxon>Artemisia</taxon>
    </lineage>
</organism>
<proteinExistence type="predicted"/>
<dbReference type="InterPro" id="IPR000357">
    <property type="entry name" value="HEAT"/>
</dbReference>
<dbReference type="AlphaFoldDB" id="A0A2U1NE03"/>
<dbReference type="OrthoDB" id="543373at2759"/>
<evidence type="ECO:0000256" key="4">
    <source>
        <dbReference type="ARBA" id="ARBA00022737"/>
    </source>
</evidence>
<evidence type="ECO:0000256" key="2">
    <source>
        <dbReference type="ARBA" id="ARBA00022448"/>
    </source>
</evidence>
<evidence type="ECO:0000256" key="3">
    <source>
        <dbReference type="ARBA" id="ARBA00022490"/>
    </source>
</evidence>
<comment type="caution">
    <text evidence="6">The sequence shown here is derived from an EMBL/GenBank/DDBJ whole genome shotgun (WGS) entry which is preliminary data.</text>
</comment>
<evidence type="ECO:0000256" key="5">
    <source>
        <dbReference type="ARBA" id="ARBA00022927"/>
    </source>
</evidence>
<comment type="subcellular location">
    <subcellularLocation>
        <location evidence="1">Cytoplasm</location>
    </subcellularLocation>
</comment>